<feature type="compositionally biased region" description="Basic and acidic residues" evidence="1">
    <location>
        <begin position="23"/>
        <end position="34"/>
    </location>
</feature>
<feature type="compositionally biased region" description="Low complexity" evidence="1">
    <location>
        <begin position="129"/>
        <end position="142"/>
    </location>
</feature>
<feature type="region of interest" description="Disordered" evidence="1">
    <location>
        <begin position="179"/>
        <end position="203"/>
    </location>
</feature>
<proteinExistence type="predicted"/>
<keyword evidence="3" id="KW-1185">Reference proteome</keyword>
<feature type="non-terminal residue" evidence="2">
    <location>
        <position position="1"/>
    </location>
</feature>
<evidence type="ECO:0000256" key="1">
    <source>
        <dbReference type="SAM" id="MobiDB-lite"/>
    </source>
</evidence>
<feature type="compositionally biased region" description="Polar residues" evidence="1">
    <location>
        <begin position="8"/>
        <end position="22"/>
    </location>
</feature>
<gene>
    <name evidence="2" type="ORF">MNOR_LOCUS40729</name>
</gene>
<feature type="region of interest" description="Disordered" evidence="1">
    <location>
        <begin position="1"/>
        <end position="165"/>
    </location>
</feature>
<comment type="caution">
    <text evidence="2">The sequence shown here is derived from an EMBL/GenBank/DDBJ whole genome shotgun (WGS) entry which is preliminary data.</text>
</comment>
<feature type="compositionally biased region" description="Low complexity" evidence="1">
    <location>
        <begin position="57"/>
        <end position="69"/>
    </location>
</feature>
<dbReference type="Proteomes" id="UP001497623">
    <property type="component" value="Unassembled WGS sequence"/>
</dbReference>
<accession>A0AAV2SW84</accession>
<feature type="compositionally biased region" description="Basic and acidic residues" evidence="1">
    <location>
        <begin position="71"/>
        <end position="99"/>
    </location>
</feature>
<reference evidence="2 3" key="1">
    <citation type="submission" date="2024-05" db="EMBL/GenBank/DDBJ databases">
        <authorList>
            <person name="Wallberg A."/>
        </authorList>
    </citation>
    <scope>NUCLEOTIDE SEQUENCE [LARGE SCALE GENOMIC DNA]</scope>
</reference>
<feature type="compositionally biased region" description="Basic and acidic residues" evidence="1">
    <location>
        <begin position="118"/>
        <end position="128"/>
    </location>
</feature>
<protein>
    <recommendedName>
        <fullName evidence="4">GATA zinc finger domain-containing protein 14-like</fullName>
    </recommendedName>
</protein>
<dbReference type="EMBL" id="CAXKWB010130501">
    <property type="protein sequence ID" value="CAL4241715.1"/>
    <property type="molecule type" value="Genomic_DNA"/>
</dbReference>
<evidence type="ECO:0008006" key="4">
    <source>
        <dbReference type="Google" id="ProtNLM"/>
    </source>
</evidence>
<evidence type="ECO:0000313" key="2">
    <source>
        <dbReference type="EMBL" id="CAL4241715.1"/>
    </source>
</evidence>
<organism evidence="2 3">
    <name type="scientific">Meganyctiphanes norvegica</name>
    <name type="common">Northern krill</name>
    <name type="synonym">Thysanopoda norvegica</name>
    <dbReference type="NCBI Taxonomy" id="48144"/>
    <lineage>
        <taxon>Eukaryota</taxon>
        <taxon>Metazoa</taxon>
        <taxon>Ecdysozoa</taxon>
        <taxon>Arthropoda</taxon>
        <taxon>Crustacea</taxon>
        <taxon>Multicrustacea</taxon>
        <taxon>Malacostraca</taxon>
        <taxon>Eumalacostraca</taxon>
        <taxon>Eucarida</taxon>
        <taxon>Euphausiacea</taxon>
        <taxon>Euphausiidae</taxon>
        <taxon>Meganyctiphanes</taxon>
    </lineage>
</organism>
<name>A0AAV2SW84_MEGNR</name>
<dbReference type="AlphaFoldDB" id="A0AAV2SW84"/>
<feature type="compositionally biased region" description="Basic and acidic residues" evidence="1">
    <location>
        <begin position="146"/>
        <end position="155"/>
    </location>
</feature>
<sequence>AGTREHLTGQNQHRPSFKNNNTHNERERWQHSESSEYVDWDGQNNRDSNEFVDWLESNSSEGPSGSVSGKPVRDNNGRDRHQENNERDQGFKNNGEHMRNPNGVKQWWNNHRPGSIENNHRREFDHKNPWNNDNPNNSRNNPSETNQDRDHDTHRNHTNIPIDENELKELVSICQLLSAAKNNSMKDGESESRDSVSNNERHT</sequence>
<feature type="compositionally biased region" description="Basic and acidic residues" evidence="1">
    <location>
        <begin position="184"/>
        <end position="203"/>
    </location>
</feature>
<evidence type="ECO:0000313" key="3">
    <source>
        <dbReference type="Proteomes" id="UP001497623"/>
    </source>
</evidence>
<feature type="non-terminal residue" evidence="2">
    <location>
        <position position="203"/>
    </location>
</feature>